<keyword evidence="4" id="KW-1185">Reference proteome</keyword>
<feature type="region of interest" description="Disordered" evidence="1">
    <location>
        <begin position="113"/>
        <end position="137"/>
    </location>
</feature>
<protein>
    <recommendedName>
        <fullName evidence="5">Apple domain-containing protein</fullName>
    </recommendedName>
</protein>
<evidence type="ECO:0000256" key="2">
    <source>
        <dbReference type="SAM" id="SignalP"/>
    </source>
</evidence>
<dbReference type="Proteomes" id="UP000613580">
    <property type="component" value="Unassembled WGS sequence"/>
</dbReference>
<dbReference type="EMBL" id="JACAZE010000006">
    <property type="protein sequence ID" value="KAF7313879.1"/>
    <property type="molecule type" value="Genomic_DNA"/>
</dbReference>
<accession>A0A8H6TAQ4</accession>
<evidence type="ECO:0000313" key="3">
    <source>
        <dbReference type="EMBL" id="KAF7313879.1"/>
    </source>
</evidence>
<comment type="caution">
    <text evidence="3">The sequence shown here is derived from an EMBL/GenBank/DDBJ whole genome shotgun (WGS) entry which is preliminary data.</text>
</comment>
<feature type="chain" id="PRO_5034078206" description="Apple domain-containing protein" evidence="2">
    <location>
        <begin position="20"/>
        <end position="246"/>
    </location>
</feature>
<evidence type="ECO:0000313" key="4">
    <source>
        <dbReference type="Proteomes" id="UP000613580"/>
    </source>
</evidence>
<feature type="compositionally biased region" description="Gly residues" evidence="1">
    <location>
        <begin position="117"/>
        <end position="129"/>
    </location>
</feature>
<dbReference type="AlphaFoldDB" id="A0A8H6TAQ4"/>
<feature type="signal peptide" evidence="2">
    <location>
        <begin position="1"/>
        <end position="19"/>
    </location>
</feature>
<name>A0A8H6TAQ4_MYCCL</name>
<dbReference type="OrthoDB" id="3067771at2759"/>
<proteinExistence type="predicted"/>
<keyword evidence="2" id="KW-0732">Signal</keyword>
<sequence length="246" mass="25685">MRLLFTLASIAIAISGASATFDPRTIDPNHNPTLALERRASIINAGDCYGAPIPPWEPHSQPGWYYGPCAYAPDGLLCLADSLVCLILDGILGLGFPFCPPYAPPNTPPGDTCGCSGSQGGGRSGGSSGGSQPQIPPPPAGYSYTFENLTCAAVGCPSYLTYGMVTNATGCAMMCDQTPKCIAANYYEDRNSSKPAGMLTCALFNQTRTQSDATNCGGQEQLLPKSNVTDQILYSYAIVKNSAKSG</sequence>
<gene>
    <name evidence="3" type="ORF">HMN09_00545700</name>
</gene>
<organism evidence="3 4">
    <name type="scientific">Mycena chlorophos</name>
    <name type="common">Agaric fungus</name>
    <name type="synonym">Agaricus chlorophos</name>
    <dbReference type="NCBI Taxonomy" id="658473"/>
    <lineage>
        <taxon>Eukaryota</taxon>
        <taxon>Fungi</taxon>
        <taxon>Dikarya</taxon>
        <taxon>Basidiomycota</taxon>
        <taxon>Agaricomycotina</taxon>
        <taxon>Agaricomycetes</taxon>
        <taxon>Agaricomycetidae</taxon>
        <taxon>Agaricales</taxon>
        <taxon>Marasmiineae</taxon>
        <taxon>Mycenaceae</taxon>
        <taxon>Mycena</taxon>
    </lineage>
</organism>
<evidence type="ECO:0008006" key="5">
    <source>
        <dbReference type="Google" id="ProtNLM"/>
    </source>
</evidence>
<reference evidence="3" key="1">
    <citation type="submission" date="2020-05" db="EMBL/GenBank/DDBJ databases">
        <title>Mycena genomes resolve the evolution of fungal bioluminescence.</title>
        <authorList>
            <person name="Tsai I.J."/>
        </authorList>
    </citation>
    <scope>NUCLEOTIDE SEQUENCE</scope>
    <source>
        <strain evidence="3">110903Hualien_Pintung</strain>
    </source>
</reference>
<evidence type="ECO:0000256" key="1">
    <source>
        <dbReference type="SAM" id="MobiDB-lite"/>
    </source>
</evidence>